<reference evidence="3" key="1">
    <citation type="submission" date="2024-04" db="EMBL/GenBank/DDBJ databases">
        <authorList>
            <person name="Shaw F."/>
            <person name="Minotto A."/>
        </authorList>
    </citation>
    <scope>NUCLEOTIDE SEQUENCE [LARGE SCALE GENOMIC DNA]</scope>
</reference>
<feature type="domain" description="Enoyl reductase (ER)" evidence="1">
    <location>
        <begin position="23"/>
        <end position="349"/>
    </location>
</feature>
<accession>A0ABP1DAG6</accession>
<dbReference type="InterPro" id="IPR036291">
    <property type="entry name" value="NAD(P)-bd_dom_sf"/>
</dbReference>
<dbReference type="SUPFAM" id="SSF51735">
    <property type="entry name" value="NAD(P)-binding Rossmann-fold domains"/>
    <property type="match status" value="1"/>
</dbReference>
<evidence type="ECO:0000313" key="3">
    <source>
        <dbReference type="Proteomes" id="UP001497453"/>
    </source>
</evidence>
<dbReference type="PANTHER" id="PTHR11695:SF294">
    <property type="entry name" value="RETICULON-4-INTERACTING PROTEIN 1, MITOCHONDRIAL"/>
    <property type="match status" value="1"/>
</dbReference>
<dbReference type="Gene3D" id="3.40.50.720">
    <property type="entry name" value="NAD(P)-binding Rossmann-like Domain"/>
    <property type="match status" value="1"/>
</dbReference>
<keyword evidence="3" id="KW-1185">Reference proteome</keyword>
<gene>
    <name evidence="2" type="ORF">GFSPODELE1_LOCUS4890</name>
</gene>
<dbReference type="CDD" id="cd08267">
    <property type="entry name" value="MDR1"/>
    <property type="match status" value="1"/>
</dbReference>
<protein>
    <recommendedName>
        <fullName evidence="1">Enoyl reductase (ER) domain-containing protein</fullName>
    </recommendedName>
</protein>
<evidence type="ECO:0000313" key="2">
    <source>
        <dbReference type="EMBL" id="CAL1704179.1"/>
    </source>
</evidence>
<dbReference type="EMBL" id="OZ037946">
    <property type="protein sequence ID" value="CAL1704179.1"/>
    <property type="molecule type" value="Genomic_DNA"/>
</dbReference>
<organism evidence="2 3">
    <name type="scientific">Somion occarium</name>
    <dbReference type="NCBI Taxonomy" id="3059160"/>
    <lineage>
        <taxon>Eukaryota</taxon>
        <taxon>Fungi</taxon>
        <taxon>Dikarya</taxon>
        <taxon>Basidiomycota</taxon>
        <taxon>Agaricomycotina</taxon>
        <taxon>Agaricomycetes</taxon>
        <taxon>Polyporales</taxon>
        <taxon>Cerrenaceae</taxon>
        <taxon>Somion</taxon>
    </lineage>
</organism>
<sequence length="356" mass="38508">MSDTLATSVPQTQKAWLAIRRGEPSYALRLDNNVPVSSKLENGEVLVKVQAAALNPVDHKKLKLLPTVFSGRPHVISHDFAGIVLASSDSKIKQGDEVFGTILPNFQNRTHQGALSQFARAPTKTVALRPMNITPTQAAGLAVVCLTAYNALFDVAKLEPGQSLFVSGGSTAVGIAAIQLAKAIGCKVTATASGKNEELVKSLGTDVFIDYTKGPVHETLEHNAPTPKFHVILEAAGILALPLWTHSEAYLTPGGTFVSVGPQPDGAGEIPILIRYIWEAFIRPTWLGGVKRKWRLCHPQEKQEQLEHIAKLISEGKFKSVVDSVYDFDDALKAFEHVMTKRARGKVIVKVDPSAD</sequence>
<dbReference type="InterPro" id="IPR013154">
    <property type="entry name" value="ADH-like_N"/>
</dbReference>
<dbReference type="Gene3D" id="3.90.180.10">
    <property type="entry name" value="Medium-chain alcohol dehydrogenases, catalytic domain"/>
    <property type="match status" value="1"/>
</dbReference>
<dbReference type="InterPro" id="IPR020843">
    <property type="entry name" value="ER"/>
</dbReference>
<dbReference type="PANTHER" id="PTHR11695">
    <property type="entry name" value="ALCOHOL DEHYDROGENASE RELATED"/>
    <property type="match status" value="1"/>
</dbReference>
<dbReference type="SUPFAM" id="SSF50129">
    <property type="entry name" value="GroES-like"/>
    <property type="match status" value="1"/>
</dbReference>
<dbReference type="SMART" id="SM00829">
    <property type="entry name" value="PKS_ER"/>
    <property type="match status" value="1"/>
</dbReference>
<evidence type="ECO:0000259" key="1">
    <source>
        <dbReference type="SMART" id="SM00829"/>
    </source>
</evidence>
<proteinExistence type="predicted"/>
<dbReference type="Pfam" id="PF13602">
    <property type="entry name" value="ADH_zinc_N_2"/>
    <property type="match status" value="1"/>
</dbReference>
<dbReference type="InterPro" id="IPR011032">
    <property type="entry name" value="GroES-like_sf"/>
</dbReference>
<name>A0ABP1DAG6_9APHY</name>
<dbReference type="Pfam" id="PF08240">
    <property type="entry name" value="ADH_N"/>
    <property type="match status" value="1"/>
</dbReference>
<dbReference type="InterPro" id="IPR050700">
    <property type="entry name" value="YIM1/Zinc_Alcohol_DH_Fams"/>
</dbReference>
<dbReference type="Proteomes" id="UP001497453">
    <property type="component" value="Chromosome 3"/>
</dbReference>